<dbReference type="InterPro" id="IPR020846">
    <property type="entry name" value="MFS_dom"/>
</dbReference>
<protein>
    <recommendedName>
        <fullName evidence="2">Major facilitator superfamily (MFS) profile domain-containing protein</fullName>
    </recommendedName>
</protein>
<keyword evidence="1" id="KW-1133">Transmembrane helix</keyword>
<feature type="transmembrane region" description="Helical" evidence="1">
    <location>
        <begin position="89"/>
        <end position="108"/>
    </location>
</feature>
<evidence type="ECO:0000259" key="2">
    <source>
        <dbReference type="PROSITE" id="PS50850"/>
    </source>
</evidence>
<feature type="transmembrane region" description="Helical" evidence="1">
    <location>
        <begin position="14"/>
        <end position="40"/>
    </location>
</feature>
<keyword evidence="4" id="KW-1185">Reference proteome</keyword>
<evidence type="ECO:0000313" key="3">
    <source>
        <dbReference type="EMBL" id="GLK84008.1"/>
    </source>
</evidence>
<evidence type="ECO:0000256" key="1">
    <source>
        <dbReference type="SAM" id="Phobius"/>
    </source>
</evidence>
<dbReference type="Pfam" id="PF06912">
    <property type="entry name" value="DUF1275"/>
    <property type="match status" value="1"/>
</dbReference>
<evidence type="ECO:0000313" key="4">
    <source>
        <dbReference type="Proteomes" id="UP001143330"/>
    </source>
</evidence>
<organism evidence="3 4">
    <name type="scientific">Ancylobacter defluvii</name>
    <dbReference type="NCBI Taxonomy" id="1282440"/>
    <lineage>
        <taxon>Bacteria</taxon>
        <taxon>Pseudomonadati</taxon>
        <taxon>Pseudomonadota</taxon>
        <taxon>Alphaproteobacteria</taxon>
        <taxon>Hyphomicrobiales</taxon>
        <taxon>Xanthobacteraceae</taxon>
        <taxon>Ancylobacter</taxon>
    </lineage>
</organism>
<feature type="domain" description="Major facilitator superfamily (MFS) profile" evidence="2">
    <location>
        <begin position="17"/>
        <end position="230"/>
    </location>
</feature>
<feature type="transmembrane region" description="Helical" evidence="1">
    <location>
        <begin position="195"/>
        <end position="216"/>
    </location>
</feature>
<proteinExistence type="predicted"/>
<feature type="transmembrane region" description="Helical" evidence="1">
    <location>
        <begin position="141"/>
        <end position="157"/>
    </location>
</feature>
<dbReference type="PANTHER" id="PTHR37314">
    <property type="entry name" value="SLR0142 PROTEIN"/>
    <property type="match status" value="1"/>
</dbReference>
<dbReference type="PANTHER" id="PTHR37314:SF4">
    <property type="entry name" value="UPF0700 TRANSMEMBRANE PROTEIN YOAK"/>
    <property type="match status" value="1"/>
</dbReference>
<keyword evidence="1" id="KW-0812">Transmembrane</keyword>
<dbReference type="Proteomes" id="UP001143330">
    <property type="component" value="Unassembled WGS sequence"/>
</dbReference>
<reference evidence="3" key="2">
    <citation type="submission" date="2023-01" db="EMBL/GenBank/DDBJ databases">
        <authorList>
            <person name="Sun Q."/>
            <person name="Evtushenko L."/>
        </authorList>
    </citation>
    <scope>NUCLEOTIDE SEQUENCE</scope>
    <source>
        <strain evidence="3">VKM B-2789</strain>
    </source>
</reference>
<name>A0A9W6JZ44_9HYPH</name>
<feature type="transmembrane region" description="Helical" evidence="1">
    <location>
        <begin position="61"/>
        <end position="83"/>
    </location>
</feature>
<reference evidence="3" key="1">
    <citation type="journal article" date="2014" name="Int. J. Syst. Evol. Microbiol.">
        <title>Complete genome sequence of Corynebacterium casei LMG S-19264T (=DSM 44701T), isolated from a smear-ripened cheese.</title>
        <authorList>
            <consortium name="US DOE Joint Genome Institute (JGI-PGF)"/>
            <person name="Walter F."/>
            <person name="Albersmeier A."/>
            <person name="Kalinowski J."/>
            <person name="Ruckert C."/>
        </authorList>
    </citation>
    <scope>NUCLEOTIDE SEQUENCE</scope>
    <source>
        <strain evidence="3">VKM B-2789</strain>
    </source>
</reference>
<dbReference type="PROSITE" id="PS50850">
    <property type="entry name" value="MFS"/>
    <property type="match status" value="1"/>
</dbReference>
<dbReference type="InterPro" id="IPR010699">
    <property type="entry name" value="DUF1275"/>
</dbReference>
<accession>A0A9W6JZ44</accession>
<dbReference type="EMBL" id="BSFM01000011">
    <property type="protein sequence ID" value="GLK84008.1"/>
    <property type="molecule type" value="Genomic_DNA"/>
</dbReference>
<comment type="caution">
    <text evidence="3">The sequence shown here is derived from an EMBL/GenBank/DDBJ whole genome shotgun (WGS) entry which is preliminary data.</text>
</comment>
<gene>
    <name evidence="3" type="ORF">GCM10017653_20780</name>
</gene>
<feature type="transmembrane region" description="Helical" evidence="1">
    <location>
        <begin position="169"/>
        <end position="189"/>
    </location>
</feature>
<dbReference type="RefSeq" id="WP_213364199.1">
    <property type="nucleotide sequence ID" value="NZ_BSFM01000011.1"/>
</dbReference>
<dbReference type="GO" id="GO:0022857">
    <property type="term" value="F:transmembrane transporter activity"/>
    <property type="evidence" value="ECO:0007669"/>
    <property type="project" value="InterPro"/>
</dbReference>
<keyword evidence="1" id="KW-0472">Membrane</keyword>
<dbReference type="AlphaFoldDB" id="A0A9W6JZ44"/>
<sequence>MTSDPPPGTRLRPLIFATLATLIAGFVDAVGYAYLGGLFLSFMSGNSTRLGISLASGQFLAAVHAAIVIGCFVVGALIGTLIADAAARWKLVLILAVEVVLFTLAAALAQRDIGFTALLPVAVAMGLQNAVHQLIAGADVGKSFVTGALFGMGQALARRLTGRGSTAEAASYALSWSAFVIGALVGALMLAGMGLATALAIAGGQLAVLVAVAFAFNRHLGPAVADYGGD</sequence>